<dbReference type="Gene3D" id="3.30.450.40">
    <property type="match status" value="1"/>
</dbReference>
<accession>A0ABX1TS71</accession>
<keyword evidence="5" id="KW-1185">Reference proteome</keyword>
<feature type="domain" description="PAS" evidence="2">
    <location>
        <begin position="606"/>
        <end position="677"/>
    </location>
</feature>
<dbReference type="EMBL" id="SPMZ01000081">
    <property type="protein sequence ID" value="NMQ21215.1"/>
    <property type="molecule type" value="Genomic_DNA"/>
</dbReference>
<evidence type="ECO:0000259" key="2">
    <source>
        <dbReference type="PROSITE" id="PS50112"/>
    </source>
</evidence>
<feature type="domain" description="PAS" evidence="2">
    <location>
        <begin position="294"/>
        <end position="364"/>
    </location>
</feature>
<dbReference type="InterPro" id="IPR029016">
    <property type="entry name" value="GAF-like_dom_sf"/>
</dbReference>
<dbReference type="CDD" id="cd00130">
    <property type="entry name" value="PAS"/>
    <property type="match status" value="4"/>
</dbReference>
<protein>
    <submittedName>
        <fullName evidence="4">PAS domain S-box protein</fullName>
    </submittedName>
</protein>
<dbReference type="Proteomes" id="UP000760480">
    <property type="component" value="Unassembled WGS sequence"/>
</dbReference>
<feature type="domain" description="PAC" evidence="3">
    <location>
        <begin position="243"/>
        <end position="293"/>
    </location>
</feature>
<dbReference type="Pfam" id="PF13185">
    <property type="entry name" value="GAF_2"/>
    <property type="match status" value="1"/>
</dbReference>
<name>A0ABX1TS71_9GAMM</name>
<dbReference type="InterPro" id="IPR013655">
    <property type="entry name" value="PAS_fold_3"/>
</dbReference>
<keyword evidence="1" id="KW-1133">Transmembrane helix</keyword>
<feature type="domain" description="PAC" evidence="3">
    <location>
        <begin position="368"/>
        <end position="420"/>
    </location>
</feature>
<evidence type="ECO:0000256" key="1">
    <source>
        <dbReference type="SAM" id="Phobius"/>
    </source>
</evidence>
<evidence type="ECO:0000313" key="4">
    <source>
        <dbReference type="EMBL" id="NMQ21215.1"/>
    </source>
</evidence>
<evidence type="ECO:0000259" key="3">
    <source>
        <dbReference type="PROSITE" id="PS50113"/>
    </source>
</evidence>
<dbReference type="PROSITE" id="PS50112">
    <property type="entry name" value="PAS"/>
    <property type="match status" value="4"/>
</dbReference>
<dbReference type="Pfam" id="PF08447">
    <property type="entry name" value="PAS_3"/>
    <property type="match status" value="1"/>
</dbReference>
<dbReference type="SUPFAM" id="SSF55785">
    <property type="entry name" value="PYP-like sensor domain (PAS domain)"/>
    <property type="match status" value="4"/>
</dbReference>
<reference evidence="4 5" key="1">
    <citation type="submission" date="2019-03" db="EMBL/GenBank/DDBJ databases">
        <title>Metabolic reconstructions from genomes of highly enriched 'Candidatus Accumulibacter' and 'Candidatus Competibacter' bioreactor populations.</title>
        <authorList>
            <person name="Annavajhala M.K."/>
            <person name="Welles L."/>
            <person name="Abbas B."/>
            <person name="Sorokin D."/>
            <person name="Park H."/>
            <person name="Van Loosdrecht M."/>
            <person name="Chandran K."/>
        </authorList>
    </citation>
    <scope>NUCLEOTIDE SEQUENCE [LARGE SCALE GENOMIC DNA]</scope>
    <source>
        <strain evidence="4 5">SBR_G</strain>
    </source>
</reference>
<dbReference type="SMART" id="SM00091">
    <property type="entry name" value="PAS"/>
    <property type="match status" value="4"/>
</dbReference>
<proteinExistence type="predicted"/>
<dbReference type="PANTHER" id="PTHR44757">
    <property type="entry name" value="DIGUANYLATE CYCLASE DGCP"/>
    <property type="match status" value="1"/>
</dbReference>
<gene>
    <name evidence="4" type="ORF">E4P82_19640</name>
</gene>
<organism evidence="4 5">
    <name type="scientific">Candidatus Competibacter phosphatis</name>
    <dbReference type="NCBI Taxonomy" id="221280"/>
    <lineage>
        <taxon>Bacteria</taxon>
        <taxon>Pseudomonadati</taxon>
        <taxon>Pseudomonadota</taxon>
        <taxon>Gammaproteobacteria</taxon>
        <taxon>Candidatus Competibacteraceae</taxon>
        <taxon>Candidatus Competibacter</taxon>
    </lineage>
</organism>
<dbReference type="Pfam" id="PF13426">
    <property type="entry name" value="PAS_9"/>
    <property type="match status" value="3"/>
</dbReference>
<dbReference type="NCBIfam" id="TIGR00229">
    <property type="entry name" value="sensory_box"/>
    <property type="match status" value="4"/>
</dbReference>
<feature type="transmembrane region" description="Helical" evidence="1">
    <location>
        <begin position="87"/>
        <end position="109"/>
    </location>
</feature>
<dbReference type="InterPro" id="IPR001610">
    <property type="entry name" value="PAC"/>
</dbReference>
<dbReference type="SMART" id="SM00086">
    <property type="entry name" value="PAC"/>
    <property type="match status" value="4"/>
</dbReference>
<dbReference type="SUPFAM" id="SSF55781">
    <property type="entry name" value="GAF domain-like"/>
    <property type="match status" value="1"/>
</dbReference>
<sequence length="862" mass="97282">MWMGMSQSLFLAFTYALVAAFWIFGSDQLVLWLGVGPAALTRIQTAKDWFFVAVTALLLYLTLRRFEVERDAMNDRVGRVVSTPRTALTLVVVPVALIMIVAMLGAVAYREVIQNLGYNELARIRWLALWIGFVLLFALGTGAAGIVLWWQNAKSRFELEHLRDELERANLQHRYEQLAQQSLDVVLLLGEDGTIIEANDQVWNYYGLRPEELKGQHVSVLRAPSWQDAVENDYRRVAAAGGALFEVLHQRRDGATFPVEVSARPLTSREHRYYQSVVRDISERKQAEAALAERERRFRGTFEQAAVGIAHIAPDGRWLRVNDRLCAIIGYPRVELLQKSFQDITHPDDLDKDRHLMNQILSGQIQTYSMEKRYLHKNGAVVWIDLTVSLVRDASGQPEYLISVIDDITSRKLAEQRLARITRFYAALSLTSQTILHNEGTDGLFEEVCRIAVKCGDLKGAWIGLRDPHTQQLRVVAAYGELRGRLASLDPMIESGGGALPYRPAQVVLASGSHWVGNDLFYDSGEEAPDWQILMATAGVRSCAVFPLKRAGAVVGALNLFASEPEFFDLELTALLDEMVAEVSFALDSFERERQRQQAEAALRDSEGRYRLLFEAHPVPMWVYDLETLRFLAVNDAAIDHYGYSRAEFLAMTIADIRPSEDVPGLLESIAQVKEGLVRAEARRHCKKDGVPIDVEIVSHTLDWGGRRAKMIMAHDITAQLRIERELLLAAAVYEQSTEGILISDAENRIISVNRAFTRVTGYSLEDVRGRNPNILSSGRHDQEFYSLMWADLERVGHWQGEIWNRRKNGEIYPEWLGLTLLRDAKGRTVNYVAIFNDIGAIKADSRRYGVRSATVPPTMDS</sequence>
<feature type="domain" description="PAS" evidence="2">
    <location>
        <begin position="733"/>
        <end position="772"/>
    </location>
</feature>
<feature type="transmembrane region" description="Helical" evidence="1">
    <location>
        <begin position="129"/>
        <end position="150"/>
    </location>
</feature>
<evidence type="ECO:0000313" key="5">
    <source>
        <dbReference type="Proteomes" id="UP000760480"/>
    </source>
</evidence>
<dbReference type="PROSITE" id="PS50113">
    <property type="entry name" value="PAC"/>
    <property type="match status" value="2"/>
</dbReference>
<dbReference type="Gene3D" id="3.30.450.20">
    <property type="entry name" value="PAS domain"/>
    <property type="match status" value="4"/>
</dbReference>
<comment type="caution">
    <text evidence="4">The sequence shown here is derived from an EMBL/GenBank/DDBJ whole genome shotgun (WGS) entry which is preliminary data.</text>
</comment>
<dbReference type="InterPro" id="IPR052155">
    <property type="entry name" value="Biofilm_reg_signaling"/>
</dbReference>
<keyword evidence="1" id="KW-0472">Membrane</keyword>
<feature type="transmembrane region" description="Helical" evidence="1">
    <location>
        <begin position="49"/>
        <end position="66"/>
    </location>
</feature>
<feature type="domain" description="PAS" evidence="2">
    <location>
        <begin position="171"/>
        <end position="241"/>
    </location>
</feature>
<dbReference type="InterPro" id="IPR000014">
    <property type="entry name" value="PAS"/>
</dbReference>
<dbReference type="PANTHER" id="PTHR44757:SF2">
    <property type="entry name" value="BIOFILM ARCHITECTURE MAINTENANCE PROTEIN MBAA"/>
    <property type="match status" value="1"/>
</dbReference>
<dbReference type="InterPro" id="IPR003018">
    <property type="entry name" value="GAF"/>
</dbReference>
<dbReference type="InterPro" id="IPR035965">
    <property type="entry name" value="PAS-like_dom_sf"/>
</dbReference>
<dbReference type="InterPro" id="IPR000700">
    <property type="entry name" value="PAS-assoc_C"/>
</dbReference>
<keyword evidence="1" id="KW-0812">Transmembrane</keyword>